<accession>A0A2P5YZ09</accession>
<dbReference type="EMBL" id="MDEK01000022">
    <property type="protein sequence ID" value="PPU80089.1"/>
    <property type="molecule type" value="Genomic_DNA"/>
</dbReference>
<protein>
    <submittedName>
        <fullName evidence="1">Uncharacterized protein</fullName>
    </submittedName>
</protein>
<dbReference type="Proteomes" id="UP000247346">
    <property type="component" value="Unassembled WGS sequence"/>
</dbReference>
<sequence>MKFRKNIERYEDFQDHVTDHDLIEGAYKIGVLSWEARKMLQQARETRNLFDGHPQSTEPGLLKVLSLISDCNKYVLSEEFPPSIIDISEYIAQMDSANFARNELAVDQAFSDLPQVYKSELINRLYSSYEGENISSDLRGNIEFSAPILWKALTREDKTTIGKRFEKTVISGNSARIARGQDFMQLVGGLMYVSTATRRILVEPIIKSLAAALDDWSEEGRVAAELKNYSSFIPVDLLPDYVAAITKTYVGYQGSSAQWSRTTFYSNAAAPIVKEMFESFDSTAVDAFVDVIRADAVLRRRITSRGQLNRLRVLGQIALDKGLGADVSRRFLELLVDEQRTGEFYGQLPKVEEEG</sequence>
<reference evidence="1 2" key="1">
    <citation type="submission" date="2016-08" db="EMBL/GenBank/DDBJ databases">
        <authorList>
            <person name="Seilhamer J.J."/>
        </authorList>
    </citation>
    <scope>NUCLEOTIDE SEQUENCE [LARGE SCALE GENOMIC DNA]</scope>
    <source>
        <strain evidence="1 2">CFBP4641</strain>
    </source>
</reference>
<organism evidence="1 2">
    <name type="scientific">Xanthomonas sacchari</name>
    <dbReference type="NCBI Taxonomy" id="56458"/>
    <lineage>
        <taxon>Bacteria</taxon>
        <taxon>Pseudomonadati</taxon>
        <taxon>Pseudomonadota</taxon>
        <taxon>Gammaproteobacteria</taxon>
        <taxon>Lysobacterales</taxon>
        <taxon>Lysobacteraceae</taxon>
        <taxon>Xanthomonas</taxon>
    </lineage>
</organism>
<name>A0A2P5YZ09_9XANT</name>
<dbReference type="AlphaFoldDB" id="A0A2P5YZ09"/>
<comment type="caution">
    <text evidence="1">The sequence shown here is derived from an EMBL/GenBank/DDBJ whole genome shotgun (WGS) entry which is preliminary data.</text>
</comment>
<evidence type="ECO:0000313" key="2">
    <source>
        <dbReference type="Proteomes" id="UP000247346"/>
    </source>
</evidence>
<gene>
    <name evidence="1" type="ORF">XsacCFBP4641_19105</name>
</gene>
<evidence type="ECO:0000313" key="1">
    <source>
        <dbReference type="EMBL" id="PPU80089.1"/>
    </source>
</evidence>
<proteinExistence type="predicted"/>